<organism evidence="1 2">
    <name type="scientific">Segatella copri</name>
    <dbReference type="NCBI Taxonomy" id="165179"/>
    <lineage>
        <taxon>Bacteria</taxon>
        <taxon>Pseudomonadati</taxon>
        <taxon>Bacteroidota</taxon>
        <taxon>Bacteroidia</taxon>
        <taxon>Bacteroidales</taxon>
        <taxon>Prevotellaceae</taxon>
        <taxon>Segatella</taxon>
    </lineage>
</organism>
<accession>A0AAW5IJT6</accession>
<dbReference type="RefSeq" id="WP_158577328.1">
    <property type="nucleotide sequence ID" value="NZ_JANDWY010000001.1"/>
</dbReference>
<proteinExistence type="predicted"/>
<reference evidence="1" key="1">
    <citation type="submission" date="2022-07" db="EMBL/GenBank/DDBJ databases">
        <title>Prevotella copri.</title>
        <authorList>
            <person name="Yang C."/>
        </authorList>
    </citation>
    <scope>NUCLEOTIDE SEQUENCE</scope>
    <source>
        <strain evidence="1">HF2107</strain>
    </source>
</reference>
<sequence>MKRNSYISILIGACLWESCQNNQMYFDEPTQCLVSADGYDLRWVYVDNDTQNMSYLIYRKGRHKSTLNLHKIKYGELFYTKNDSLVPQHLLHYVYAPNCHYEVINATEGDATPCRIFLATDSVGHFREIQNENIE</sequence>
<dbReference type="AlphaFoldDB" id="A0AAW5IJT6"/>
<gene>
    <name evidence="1" type="ORF">NNC64_00665</name>
</gene>
<evidence type="ECO:0000313" key="2">
    <source>
        <dbReference type="Proteomes" id="UP001205531"/>
    </source>
</evidence>
<dbReference type="Proteomes" id="UP001205531">
    <property type="component" value="Unassembled WGS sequence"/>
</dbReference>
<comment type="caution">
    <text evidence="1">The sequence shown here is derived from an EMBL/GenBank/DDBJ whole genome shotgun (WGS) entry which is preliminary data.</text>
</comment>
<evidence type="ECO:0000313" key="1">
    <source>
        <dbReference type="EMBL" id="MCP9563086.1"/>
    </source>
</evidence>
<dbReference type="EMBL" id="JANDWZ010000001">
    <property type="protein sequence ID" value="MCP9563086.1"/>
    <property type="molecule type" value="Genomic_DNA"/>
</dbReference>
<protein>
    <submittedName>
        <fullName evidence="1">Uncharacterized protein</fullName>
    </submittedName>
</protein>
<name>A0AAW5IJT6_9BACT</name>